<evidence type="ECO:0000313" key="2">
    <source>
        <dbReference type="Proteomes" id="UP001056778"/>
    </source>
</evidence>
<comment type="caution">
    <text evidence="1">The sequence shown here is derived from an EMBL/GenBank/DDBJ whole genome shotgun (WGS) entry which is preliminary data.</text>
</comment>
<dbReference type="EMBL" id="CM043017">
    <property type="protein sequence ID" value="KAI4464190.1"/>
    <property type="molecule type" value="Genomic_DNA"/>
</dbReference>
<name>A0ACB9TBI9_HOLOL</name>
<dbReference type="Proteomes" id="UP001056778">
    <property type="component" value="Chromosome 3"/>
</dbReference>
<proteinExistence type="predicted"/>
<reference evidence="1" key="1">
    <citation type="submission" date="2022-04" db="EMBL/GenBank/DDBJ databases">
        <title>Chromosome-scale genome assembly of Holotrichia oblita Faldermann.</title>
        <authorList>
            <person name="Rongchong L."/>
        </authorList>
    </citation>
    <scope>NUCLEOTIDE SEQUENCE</scope>
    <source>
        <strain evidence="1">81SQS9</strain>
    </source>
</reference>
<accession>A0ACB9TBI9</accession>
<sequence>MIGHMILRRGTREPAGSSAAILGLKVVGGKILDHGHKGAIIEKVKKGSIADVEGQLRPGDEVIEWNGRSLQGKSYQEVAEVIAESKHEINVELIVSRSMGSRRAAQVVWKQSMAYRGQPQWPESESYDRPHVLVTSPGSPERPRPAPSLAPSVGGRIQIRLVFDPSSLQLLVTIVCASGLQPRSPHQQRNPYCKLFLLPDRSEKSKRRTRTLAGTTEPMWNQTFEYSGLRRADLRLRALEITVWDYVKYGANDFLGETVVELWPLEEQPMWRTLGPHEEVALTPSEHLSPPSTGSRFSDSDTPSECEIDGSRERRGADGASVSSVGSSASPPRENERRSRRDQEPVQYYSNPNYRRGGAVNQRSHSAAPCESPSLHMSRSRSKSPRRSATDHRSLSPPDVRIDYPAPGYGSARFQSRSATATPTGSPKKRQLPQVPNALARALQERVAQDLEERPMRTGRGVRYQQVPTYRISGSGWEQRRYSGLSDSDLTTHTRTRKVVLSPDRDREPLGGTVDFDSDMESVASVTSSAFSTQSERPRNNRVVSLSETGEISNGTENEIATVDHSSNNVINPINPLTPTQPLNSAKTPDNIAIINPKCFKCSQNKPETSEEPTKIDTNGDSHLTSAKNPDFKALERTILKRIQDNDSAYWCSNMLRSIINEVRTDMLNTDAEFSDTSVAEDDDLEPEEDELSEDDSSFEHCRNVINARKSDDAVLEKDSSIETVIDKDEFFKRCSAKKSERQVSFAEEDVVFNETNRSCSGSDASRSSSPKLAIAFNPDSSEYPSGGGSDRYSYGSGHRQQPTSRMPRERAEVEIRDPMETMEHHQYHHGHHHRDGSVKRGTFTRSLSNNETPADEKTDGSLSDTAVGQIHGLEVPQKEPTRKDSHRDRERDRQNQFGLSKKSNSTSQLSATALSFTTPSVTFPITEIKKKKERGTIQIVDNRKCPNAGKKRRMGFGKRGKTSFTVHRSEEVIPGDVKLSKQGSSASSEGDLSTDGDRYVFAGAVNSRCRRSPSTATVERHLVMYSLASAVAVNSSAFASERSSLLCIMKRKLFALLFLEEEEDEEIINYLKKRKRSAPHEIFVTRPSEGYFSLLSKEHLKGDEKKFREFFRLNKDQFYFVLNIVENDLKRASKNAVKYPITPEEKLALTLRWSPSLRLAGEGGQLADFIDGLGPGQLVGRQVLGAPALGDIQLSLCYQKGFLEVEVIRARGLQARAGSRVLPAPYVKVYLVNGKKCIAKAKTSTARRTLDPLYQQQLAFREPFQGCVLQVTVWGDYGRIEGKKVFMGVAQIMLDDLNLSNIVIGWWDDD</sequence>
<evidence type="ECO:0000313" key="1">
    <source>
        <dbReference type="EMBL" id="KAI4464190.1"/>
    </source>
</evidence>
<gene>
    <name evidence="1" type="ORF">MML48_3g00012637</name>
</gene>
<organism evidence="1 2">
    <name type="scientific">Holotrichia oblita</name>
    <name type="common">Chafer beetle</name>
    <dbReference type="NCBI Taxonomy" id="644536"/>
    <lineage>
        <taxon>Eukaryota</taxon>
        <taxon>Metazoa</taxon>
        <taxon>Ecdysozoa</taxon>
        <taxon>Arthropoda</taxon>
        <taxon>Hexapoda</taxon>
        <taxon>Insecta</taxon>
        <taxon>Pterygota</taxon>
        <taxon>Neoptera</taxon>
        <taxon>Endopterygota</taxon>
        <taxon>Coleoptera</taxon>
        <taxon>Polyphaga</taxon>
        <taxon>Scarabaeiformia</taxon>
        <taxon>Scarabaeidae</taxon>
        <taxon>Melolonthinae</taxon>
        <taxon>Holotrichia</taxon>
    </lineage>
</organism>
<protein>
    <submittedName>
        <fullName evidence="1">Regulating synaptic membrane exocytosis protein</fullName>
    </submittedName>
</protein>
<keyword evidence="2" id="KW-1185">Reference proteome</keyword>